<keyword evidence="2" id="KW-0560">Oxidoreductase</keyword>
<reference evidence="3 4" key="1">
    <citation type="submission" date="2024-02" db="EMBL/GenBank/DDBJ databases">
        <authorList>
            <person name="Vignale AGUSTIN F."/>
            <person name="Sosa J E."/>
            <person name="Modenutti C."/>
        </authorList>
    </citation>
    <scope>NUCLEOTIDE SEQUENCE [LARGE SCALE GENOMIC DNA]</scope>
</reference>
<organism evidence="3 4">
    <name type="scientific">Ilex paraguariensis</name>
    <name type="common">yerba mate</name>
    <dbReference type="NCBI Taxonomy" id="185542"/>
    <lineage>
        <taxon>Eukaryota</taxon>
        <taxon>Viridiplantae</taxon>
        <taxon>Streptophyta</taxon>
        <taxon>Embryophyta</taxon>
        <taxon>Tracheophyta</taxon>
        <taxon>Spermatophyta</taxon>
        <taxon>Magnoliopsida</taxon>
        <taxon>eudicotyledons</taxon>
        <taxon>Gunneridae</taxon>
        <taxon>Pentapetalae</taxon>
        <taxon>asterids</taxon>
        <taxon>campanulids</taxon>
        <taxon>Aquifoliales</taxon>
        <taxon>Aquifoliaceae</taxon>
        <taxon>Ilex</taxon>
    </lineage>
</organism>
<evidence type="ECO:0008006" key="5">
    <source>
        <dbReference type="Google" id="ProtNLM"/>
    </source>
</evidence>
<dbReference type="SUPFAM" id="SSF51735">
    <property type="entry name" value="NAD(P)-binding Rossmann-fold domains"/>
    <property type="match status" value="1"/>
</dbReference>
<accession>A0ABC8UT85</accession>
<dbReference type="InterPro" id="IPR036291">
    <property type="entry name" value="NAD(P)-bd_dom_sf"/>
</dbReference>
<comment type="caution">
    <text evidence="3">The sequence shown here is derived from an EMBL/GenBank/DDBJ whole genome shotgun (WGS) entry which is preliminary data.</text>
</comment>
<dbReference type="EMBL" id="CAUOFW020008880">
    <property type="protein sequence ID" value="CAK9184214.1"/>
    <property type="molecule type" value="Genomic_DNA"/>
</dbReference>
<protein>
    <recommendedName>
        <fullName evidence="5">Cinnamoyl-CoA reductase</fullName>
    </recommendedName>
</protein>
<dbReference type="Proteomes" id="UP001642360">
    <property type="component" value="Unassembled WGS sequence"/>
</dbReference>
<dbReference type="PANTHER" id="PTHR10366:SF575">
    <property type="entry name" value="NAD-DEPENDENT EPIMERASE_DEHYDRATASE DOMAIN-CONTAINING PROTEIN"/>
    <property type="match status" value="1"/>
</dbReference>
<sequence>EGLFDVGVETFPDTTFSWVDVRDVADAHIQGFENPSANGRYLLVERVSHISEALKILRGLYPALALPEKYDDKKTSQPNFQVLNKKAKTLGINFTPFEVSLKDTVESLKEKNFLRV</sequence>
<evidence type="ECO:0000256" key="1">
    <source>
        <dbReference type="ARBA" id="ARBA00022857"/>
    </source>
</evidence>
<keyword evidence="1" id="KW-0521">NADP</keyword>
<dbReference type="Gene3D" id="3.40.50.720">
    <property type="entry name" value="NAD(P)-binding Rossmann-like Domain"/>
    <property type="match status" value="1"/>
</dbReference>
<dbReference type="InterPro" id="IPR050425">
    <property type="entry name" value="NAD(P)_dehydrat-like"/>
</dbReference>
<dbReference type="PANTHER" id="PTHR10366">
    <property type="entry name" value="NAD DEPENDENT EPIMERASE/DEHYDRATASE"/>
    <property type="match status" value="1"/>
</dbReference>
<gene>
    <name evidence="3" type="ORF">ILEXP_LOCUS54516</name>
</gene>
<keyword evidence="4" id="KW-1185">Reference proteome</keyword>
<dbReference type="AlphaFoldDB" id="A0ABC8UT85"/>
<dbReference type="GO" id="GO:0016491">
    <property type="term" value="F:oxidoreductase activity"/>
    <property type="evidence" value="ECO:0007669"/>
    <property type="project" value="UniProtKB-KW"/>
</dbReference>
<feature type="non-terminal residue" evidence="3">
    <location>
        <position position="1"/>
    </location>
</feature>
<name>A0ABC8UT85_9AQUA</name>
<evidence type="ECO:0000313" key="4">
    <source>
        <dbReference type="Proteomes" id="UP001642360"/>
    </source>
</evidence>
<proteinExistence type="predicted"/>
<evidence type="ECO:0000313" key="3">
    <source>
        <dbReference type="EMBL" id="CAK9184214.1"/>
    </source>
</evidence>
<evidence type="ECO:0000256" key="2">
    <source>
        <dbReference type="ARBA" id="ARBA00023002"/>
    </source>
</evidence>